<protein>
    <recommendedName>
        <fullName evidence="5">SHSP domain-containing protein</fullName>
    </recommendedName>
</protein>
<evidence type="ECO:0000256" key="2">
    <source>
        <dbReference type="PROSITE-ProRule" id="PRU00285"/>
    </source>
</evidence>
<proteinExistence type="inferred from homology"/>
<dbReference type="PROSITE" id="PS01031">
    <property type="entry name" value="SHSP"/>
    <property type="match status" value="1"/>
</dbReference>
<evidence type="ECO:0000313" key="6">
    <source>
        <dbReference type="EMBL" id="KAF2715577.1"/>
    </source>
</evidence>
<name>A0A6G1KTC9_9PLEO</name>
<comment type="similarity">
    <text evidence="2 3">Belongs to the small heat shock protein (HSP20) family.</text>
</comment>
<feature type="compositionally biased region" description="Gly residues" evidence="4">
    <location>
        <begin position="57"/>
        <end position="66"/>
    </location>
</feature>
<dbReference type="InterPro" id="IPR008978">
    <property type="entry name" value="HSP20-like_chaperone"/>
</dbReference>
<feature type="non-terminal residue" evidence="6">
    <location>
        <position position="417"/>
    </location>
</feature>
<sequence>MPSITYMNQSAPFWDFIASLEQQGQNHPFFSQSNENNNNNGEHGEHQGPPPAFTPWGWGGGWGGRGFPHRGPPRSPPDNDNEKEAEKEKDVDMEGNEKATDGEKTVVDEKGNGEGPSGTENEGWGGRRRRGGRRHSGEDGEGSGPEGWRRHGRCGGGRCGGGRHGRRGEKSGGEGEGSGSESEGWGGRRWGGRRGHHGGPHAHGGPHGPHHGPPGPHGHGGPGESRHGPPGPHGHHDGPHGHHGHHGPRGYGGRGRGWGGPWGWGRGGPFGGGAAPFDPIAFAANLFNTEANATTKSDPEDFTPEADIFDTPSAYVIHVSLPGVKKEDVGVNWDAEKSELSIAGVVYRPGNEEFLKTLEMGERKVGPFERKVRLGTRAVPAQIDAEGISAKLEDGILRIEVPKMEKEDYVEIRKVDI</sequence>
<dbReference type="AlphaFoldDB" id="A0A6G1KTC9"/>
<dbReference type="Pfam" id="PF00011">
    <property type="entry name" value="HSP20"/>
    <property type="match status" value="1"/>
</dbReference>
<gene>
    <name evidence="6" type="ORF">K504DRAFT_457731</name>
</gene>
<feature type="compositionally biased region" description="Basic and acidic residues" evidence="4">
    <location>
        <begin position="80"/>
        <end position="112"/>
    </location>
</feature>
<keyword evidence="1" id="KW-0346">Stress response</keyword>
<feature type="compositionally biased region" description="Gly residues" evidence="4">
    <location>
        <begin position="174"/>
        <end position="189"/>
    </location>
</feature>
<dbReference type="PANTHER" id="PTHR11527">
    <property type="entry name" value="HEAT-SHOCK PROTEIN 20 FAMILY MEMBER"/>
    <property type="match status" value="1"/>
</dbReference>
<dbReference type="OrthoDB" id="5511210at2759"/>
<evidence type="ECO:0000313" key="7">
    <source>
        <dbReference type="Proteomes" id="UP000799428"/>
    </source>
</evidence>
<feature type="compositionally biased region" description="Basic residues" evidence="4">
    <location>
        <begin position="190"/>
        <end position="200"/>
    </location>
</feature>
<evidence type="ECO:0000256" key="4">
    <source>
        <dbReference type="SAM" id="MobiDB-lite"/>
    </source>
</evidence>
<dbReference type="SUPFAM" id="SSF49764">
    <property type="entry name" value="HSP20-like chaperones"/>
    <property type="match status" value="1"/>
</dbReference>
<feature type="domain" description="SHSP" evidence="5">
    <location>
        <begin position="297"/>
        <end position="417"/>
    </location>
</feature>
<dbReference type="InterPro" id="IPR002068">
    <property type="entry name" value="A-crystallin/Hsp20_dom"/>
</dbReference>
<keyword evidence="7" id="KW-1185">Reference proteome</keyword>
<dbReference type="CDD" id="cd06464">
    <property type="entry name" value="ACD_sHsps-like"/>
    <property type="match status" value="1"/>
</dbReference>
<feature type="region of interest" description="Disordered" evidence="4">
    <location>
        <begin position="27"/>
        <end position="254"/>
    </location>
</feature>
<organism evidence="6 7">
    <name type="scientific">Pleomassaria siparia CBS 279.74</name>
    <dbReference type="NCBI Taxonomy" id="1314801"/>
    <lineage>
        <taxon>Eukaryota</taxon>
        <taxon>Fungi</taxon>
        <taxon>Dikarya</taxon>
        <taxon>Ascomycota</taxon>
        <taxon>Pezizomycotina</taxon>
        <taxon>Dothideomycetes</taxon>
        <taxon>Pleosporomycetidae</taxon>
        <taxon>Pleosporales</taxon>
        <taxon>Pleomassariaceae</taxon>
        <taxon>Pleomassaria</taxon>
    </lineage>
</organism>
<evidence type="ECO:0000256" key="1">
    <source>
        <dbReference type="ARBA" id="ARBA00023016"/>
    </source>
</evidence>
<dbReference type="InterPro" id="IPR031107">
    <property type="entry name" value="Small_HSP"/>
</dbReference>
<dbReference type="Gene3D" id="2.60.40.790">
    <property type="match status" value="1"/>
</dbReference>
<evidence type="ECO:0000256" key="3">
    <source>
        <dbReference type="RuleBase" id="RU003616"/>
    </source>
</evidence>
<accession>A0A6G1KTC9</accession>
<reference evidence="6" key="1">
    <citation type="journal article" date="2020" name="Stud. Mycol.">
        <title>101 Dothideomycetes genomes: a test case for predicting lifestyles and emergence of pathogens.</title>
        <authorList>
            <person name="Haridas S."/>
            <person name="Albert R."/>
            <person name="Binder M."/>
            <person name="Bloem J."/>
            <person name="Labutti K."/>
            <person name="Salamov A."/>
            <person name="Andreopoulos B."/>
            <person name="Baker S."/>
            <person name="Barry K."/>
            <person name="Bills G."/>
            <person name="Bluhm B."/>
            <person name="Cannon C."/>
            <person name="Castanera R."/>
            <person name="Culley D."/>
            <person name="Daum C."/>
            <person name="Ezra D."/>
            <person name="Gonzalez J."/>
            <person name="Henrissat B."/>
            <person name="Kuo A."/>
            <person name="Liang C."/>
            <person name="Lipzen A."/>
            <person name="Lutzoni F."/>
            <person name="Magnuson J."/>
            <person name="Mondo S."/>
            <person name="Nolan M."/>
            <person name="Ohm R."/>
            <person name="Pangilinan J."/>
            <person name="Park H.-J."/>
            <person name="Ramirez L."/>
            <person name="Alfaro M."/>
            <person name="Sun H."/>
            <person name="Tritt A."/>
            <person name="Yoshinaga Y."/>
            <person name="Zwiers L.-H."/>
            <person name="Turgeon B."/>
            <person name="Goodwin S."/>
            <person name="Spatafora J."/>
            <person name="Crous P."/>
            <person name="Grigoriev I."/>
        </authorList>
    </citation>
    <scope>NUCLEOTIDE SEQUENCE</scope>
    <source>
        <strain evidence="6">CBS 279.74</strain>
    </source>
</reference>
<evidence type="ECO:0000259" key="5">
    <source>
        <dbReference type="PROSITE" id="PS01031"/>
    </source>
</evidence>
<dbReference type="Proteomes" id="UP000799428">
    <property type="component" value="Unassembled WGS sequence"/>
</dbReference>
<dbReference type="EMBL" id="MU005764">
    <property type="protein sequence ID" value="KAF2715577.1"/>
    <property type="molecule type" value="Genomic_DNA"/>
</dbReference>